<evidence type="ECO:0000313" key="1">
    <source>
        <dbReference type="EMBL" id="CAG7554726.1"/>
    </source>
</evidence>
<evidence type="ECO:0008006" key="3">
    <source>
        <dbReference type="Google" id="ProtNLM"/>
    </source>
</evidence>
<dbReference type="PANTHER" id="PTHR11183">
    <property type="entry name" value="GLYCOGENIN SUBFAMILY MEMBER"/>
    <property type="match status" value="1"/>
</dbReference>
<dbReference type="Proteomes" id="UP000693738">
    <property type="component" value="Unassembled WGS sequence"/>
</dbReference>
<name>A0A8J2IDN5_FUSEQ</name>
<organism evidence="1 2">
    <name type="scientific">Fusarium equiseti</name>
    <name type="common">Fusarium scirpi</name>
    <dbReference type="NCBI Taxonomy" id="61235"/>
    <lineage>
        <taxon>Eukaryota</taxon>
        <taxon>Fungi</taxon>
        <taxon>Dikarya</taxon>
        <taxon>Ascomycota</taxon>
        <taxon>Pezizomycotina</taxon>
        <taxon>Sordariomycetes</taxon>
        <taxon>Hypocreomycetidae</taxon>
        <taxon>Hypocreales</taxon>
        <taxon>Nectriaceae</taxon>
        <taxon>Fusarium</taxon>
        <taxon>Fusarium incarnatum-equiseti species complex</taxon>
    </lineage>
</organism>
<evidence type="ECO:0000313" key="2">
    <source>
        <dbReference type="Proteomes" id="UP000693738"/>
    </source>
</evidence>
<reference evidence="1" key="1">
    <citation type="submission" date="2021-05" db="EMBL/GenBank/DDBJ databases">
        <authorList>
            <person name="Khan N."/>
        </authorList>
    </citation>
    <scope>NUCLEOTIDE SEQUENCE</scope>
</reference>
<protein>
    <recommendedName>
        <fullName evidence="3">Glucose N-acetyltransferase 1</fullName>
    </recommendedName>
</protein>
<accession>A0A8J2IDN5</accession>
<comment type="caution">
    <text evidence="1">The sequence shown here is derived from an EMBL/GenBank/DDBJ whole genome shotgun (WGS) entry which is preliminary data.</text>
</comment>
<sequence length="327" mass="37537">SLDSHASTEVDWSQFAYTQYVTNSDYLCNSVMVFESLDRLSSRADRVMLYPSKMFKSDNDTSLDAELIIKARDEYNVKLVPITVQHKNNADATWADSFTKLLAFNQTQYSRVLSIDSDSMILQNMDELFLLPPAPVAMPRAYWLPPDSHTLSSQVMLIQPSKAEFSRIMAKIESASNNDYDMEIVNDLYGGSALVLPHRPYDMISGEYREENHTKYLGSEDEIWDPVAAYNEAKVIHFSDWPLPKPWRPQPEDILLKIQPPCTSINGTEDCTTRTIWKSFYTDFKIKRKVSCPPIISYCLVSYVYRRFVDPDGDDWCGIESPAEHFV</sequence>
<dbReference type="InterPro" id="IPR050587">
    <property type="entry name" value="GNT1/Glycosyltrans_8"/>
</dbReference>
<dbReference type="EMBL" id="CAJSTJ010000022">
    <property type="protein sequence ID" value="CAG7554726.1"/>
    <property type="molecule type" value="Genomic_DNA"/>
</dbReference>
<gene>
    <name evidence="1" type="ORF">FEQUK3_LOCUS386</name>
</gene>
<feature type="non-terminal residue" evidence="1">
    <location>
        <position position="1"/>
    </location>
</feature>
<proteinExistence type="predicted"/>
<dbReference type="AlphaFoldDB" id="A0A8J2IDN5"/>